<dbReference type="AlphaFoldDB" id="A0AAD3E2T9"/>
<feature type="non-terminal residue" evidence="10">
    <location>
        <position position="729"/>
    </location>
</feature>
<evidence type="ECO:0000256" key="8">
    <source>
        <dbReference type="SAM" id="MobiDB-lite"/>
    </source>
</evidence>
<keyword evidence="7" id="KW-0568">Pathogenesis-related protein</keyword>
<accession>A0AAD3E2T9</accession>
<protein>
    <recommendedName>
        <fullName evidence="12">MLO-like protein</fullName>
    </recommendedName>
</protein>
<feature type="region of interest" description="Disordered" evidence="8">
    <location>
        <begin position="181"/>
        <end position="250"/>
    </location>
</feature>
<dbReference type="GO" id="GO:0006952">
    <property type="term" value="P:defense response"/>
    <property type="evidence" value="ECO:0007669"/>
    <property type="project" value="UniProtKB-KW"/>
</dbReference>
<evidence type="ECO:0008006" key="12">
    <source>
        <dbReference type="Google" id="ProtNLM"/>
    </source>
</evidence>
<feature type="region of interest" description="Disordered" evidence="8">
    <location>
        <begin position="692"/>
        <end position="729"/>
    </location>
</feature>
<dbReference type="Pfam" id="PF03094">
    <property type="entry name" value="Mlo"/>
    <property type="match status" value="1"/>
</dbReference>
<name>A0AAD3E2T9_9CHLO</name>
<reference evidence="10 11" key="1">
    <citation type="journal article" date="2021" name="Sci. Rep.">
        <title>Genome sequencing of the multicellular alga Astrephomene provides insights into convergent evolution of germ-soma differentiation.</title>
        <authorList>
            <person name="Yamashita S."/>
            <person name="Yamamoto K."/>
            <person name="Matsuzaki R."/>
            <person name="Suzuki S."/>
            <person name="Yamaguchi H."/>
            <person name="Hirooka S."/>
            <person name="Minakuchi Y."/>
            <person name="Miyagishima S."/>
            <person name="Kawachi M."/>
            <person name="Toyoda A."/>
            <person name="Nozaki H."/>
        </authorList>
    </citation>
    <scope>NUCLEOTIDE SEQUENCE [LARGE SCALE GENOMIC DNA]</scope>
    <source>
        <strain evidence="10 11">NIES-4017</strain>
    </source>
</reference>
<dbReference type="EMBL" id="BMAR01000067">
    <property type="protein sequence ID" value="GFR52589.1"/>
    <property type="molecule type" value="Genomic_DNA"/>
</dbReference>
<keyword evidence="6 9" id="KW-0472">Membrane</keyword>
<organism evidence="10 11">
    <name type="scientific">Astrephomene gubernaculifera</name>
    <dbReference type="NCBI Taxonomy" id="47775"/>
    <lineage>
        <taxon>Eukaryota</taxon>
        <taxon>Viridiplantae</taxon>
        <taxon>Chlorophyta</taxon>
        <taxon>core chlorophytes</taxon>
        <taxon>Chlorophyceae</taxon>
        <taxon>CS clade</taxon>
        <taxon>Chlamydomonadales</taxon>
        <taxon>Astrephomenaceae</taxon>
        <taxon>Astrephomene</taxon>
    </lineage>
</organism>
<feature type="transmembrane region" description="Helical" evidence="9">
    <location>
        <begin position="403"/>
        <end position="433"/>
    </location>
</feature>
<evidence type="ECO:0000256" key="3">
    <source>
        <dbReference type="ARBA" id="ARBA00022692"/>
    </source>
</evidence>
<evidence type="ECO:0000313" key="10">
    <source>
        <dbReference type="EMBL" id="GFR52589.1"/>
    </source>
</evidence>
<evidence type="ECO:0000256" key="9">
    <source>
        <dbReference type="SAM" id="Phobius"/>
    </source>
</evidence>
<sequence>DGVEGVTDADVAAFPRPRNLSVIVEGQSVHYGGAAAAGAQLGLHREQQQQQQQQQAAGDNDANTNTNASTNVNNEANSSSSNAGEKRSLSGKRSVFELFQRQHHQQHGHSSLALVWSAIRHAGTHHPAGGEEPPAEHQAGDNEPGAGTPSAIAVGASAGTAAGEETAAHGAQHASPVNGTAVVHVPGLNGTQDHRGSHAAQPAAAGSKELLPGSTPVLPQAQGQQVAAGGSRSQSRLSDRSPSGLASGLSYPVTSDSVVVAGGDENRTESGKSRAGGRAAARGGKVGGRGGKRGKGGGGVRAPLFAVNMRTASGRRHVPLVLRPCFCGVTHMTSSNQFVRGLLKDRKERGEHEMDAAEFFWFGKPKLMTILFTLAYFENSLSIAICIFTLAGTYRSAGTWEGVPLFAVVLQLVLDILLMPQVSFNVLPLYALIQPLGSHCPSKWLEKFMKKHYNPKQYKRVQRLLDRYDPPVNPPPPAKPSGFFSRLSTAILLATRRGHSGQQPARAQQGTQLSSLTDMAAWRRYLEGRQGSAGLNGRQDPPQSSGQAAAVAGSSGRQPGLGRMQNSSAAAGERSGGGGGPSSATTATAAGPHPRSRLGGDAAGFMPHGATPQASGHAVGGGSGGDASSSSSAAAAAGVVGVQLQEHPSAALSSLPSGVTDTSRTMSGASYTRDPDAMQVMLHSMYKKALERQRATAARAQTSAGGVGETSSPAAARGRQGEDEPGHPV</sequence>
<dbReference type="Proteomes" id="UP001054857">
    <property type="component" value="Unassembled WGS sequence"/>
</dbReference>
<comment type="subcellular location">
    <subcellularLocation>
        <location evidence="1">Membrane</location>
        <topology evidence="1">Multi-pass membrane protein</topology>
    </subcellularLocation>
</comment>
<feature type="compositionally biased region" description="Low complexity" evidence="8">
    <location>
        <begin position="543"/>
        <end position="558"/>
    </location>
</feature>
<keyword evidence="5 9" id="KW-1133">Transmembrane helix</keyword>
<comment type="similarity">
    <text evidence="2">Belongs to the MLO family.</text>
</comment>
<feature type="region of interest" description="Disordered" evidence="8">
    <location>
        <begin position="40"/>
        <end position="89"/>
    </location>
</feature>
<dbReference type="GO" id="GO:0016020">
    <property type="term" value="C:membrane"/>
    <property type="evidence" value="ECO:0007669"/>
    <property type="project" value="UniProtKB-SubCell"/>
</dbReference>
<evidence type="ECO:0000256" key="7">
    <source>
        <dbReference type="ARBA" id="ARBA00023265"/>
    </source>
</evidence>
<feature type="region of interest" description="Disordered" evidence="8">
    <location>
        <begin position="648"/>
        <end position="671"/>
    </location>
</feature>
<feature type="transmembrane region" description="Helical" evidence="9">
    <location>
        <begin position="367"/>
        <end position="391"/>
    </location>
</feature>
<gene>
    <name evidence="10" type="ORF">Agub_g15183</name>
</gene>
<keyword evidence="11" id="KW-1185">Reference proteome</keyword>
<evidence type="ECO:0000256" key="1">
    <source>
        <dbReference type="ARBA" id="ARBA00004141"/>
    </source>
</evidence>
<proteinExistence type="inferred from homology"/>
<evidence type="ECO:0000256" key="5">
    <source>
        <dbReference type="ARBA" id="ARBA00022989"/>
    </source>
</evidence>
<feature type="compositionally biased region" description="Polar residues" evidence="8">
    <location>
        <begin position="651"/>
        <end position="670"/>
    </location>
</feature>
<evidence type="ECO:0000256" key="2">
    <source>
        <dbReference type="ARBA" id="ARBA00006574"/>
    </source>
</evidence>
<feature type="compositionally biased region" description="Low complexity" evidence="8">
    <location>
        <begin position="48"/>
        <end position="83"/>
    </location>
</feature>
<dbReference type="InterPro" id="IPR004326">
    <property type="entry name" value="Mlo"/>
</dbReference>
<evidence type="ECO:0000256" key="6">
    <source>
        <dbReference type="ARBA" id="ARBA00023136"/>
    </source>
</evidence>
<keyword evidence="4" id="KW-0611">Plant defense</keyword>
<feature type="compositionally biased region" description="Low complexity" evidence="8">
    <location>
        <begin position="220"/>
        <end position="235"/>
    </location>
</feature>
<dbReference type="PANTHER" id="PTHR31942">
    <property type="entry name" value="MLO-LIKE PROTEIN 1"/>
    <property type="match status" value="1"/>
</dbReference>
<evidence type="ECO:0000256" key="4">
    <source>
        <dbReference type="ARBA" id="ARBA00022821"/>
    </source>
</evidence>
<dbReference type="PANTHER" id="PTHR31942:SF52">
    <property type="entry name" value="MLO-LIKE PROTEIN 1"/>
    <property type="match status" value="1"/>
</dbReference>
<keyword evidence="3 9" id="KW-0812">Transmembrane</keyword>
<feature type="region of interest" description="Disordered" evidence="8">
    <location>
        <begin position="262"/>
        <end position="297"/>
    </location>
</feature>
<feature type="compositionally biased region" description="Low complexity" evidence="8">
    <location>
        <begin position="582"/>
        <end position="591"/>
    </location>
</feature>
<feature type="region of interest" description="Disordered" evidence="8">
    <location>
        <begin position="531"/>
        <end position="631"/>
    </location>
</feature>
<evidence type="ECO:0000313" key="11">
    <source>
        <dbReference type="Proteomes" id="UP001054857"/>
    </source>
</evidence>
<feature type="compositionally biased region" description="Basic and acidic residues" evidence="8">
    <location>
        <begin position="719"/>
        <end position="729"/>
    </location>
</feature>
<comment type="caution">
    <text evidence="10">The sequence shown here is derived from an EMBL/GenBank/DDBJ whole genome shotgun (WGS) entry which is preliminary data.</text>
</comment>
<feature type="region of interest" description="Disordered" evidence="8">
    <location>
        <begin position="123"/>
        <end position="152"/>
    </location>
</feature>